<protein>
    <submittedName>
        <fullName evidence="1">Uncharacterized protein</fullName>
    </submittedName>
</protein>
<reference evidence="1" key="2">
    <citation type="submission" date="2012-06" db="EMBL/GenBank/DDBJ databases">
        <authorList>
            <person name="Yu Y."/>
            <person name="Currie J."/>
            <person name="Lomeli R."/>
            <person name="Angelova A."/>
            <person name="Collura K."/>
            <person name="Wissotski M."/>
            <person name="Campos D."/>
            <person name="Kudrna D."/>
            <person name="Golser W."/>
            <person name="Ashely E."/>
            <person name="Descour A."/>
            <person name="Fernandes J."/>
            <person name="Soderlund C."/>
            <person name="Walbot V."/>
        </authorList>
    </citation>
    <scope>NUCLEOTIDE SEQUENCE</scope>
    <source>
        <strain evidence="1">B73</strain>
    </source>
</reference>
<accession>C4J174</accession>
<evidence type="ECO:0000313" key="1">
    <source>
        <dbReference type="EMBL" id="ACR34924.1"/>
    </source>
</evidence>
<name>C4J174_MAIZE</name>
<proteinExistence type="evidence at transcript level"/>
<dbReference type="EMBL" id="BT084571">
    <property type="protein sequence ID" value="ACR34924.1"/>
    <property type="molecule type" value="mRNA"/>
</dbReference>
<dbReference type="AlphaFoldDB" id="C4J174"/>
<reference evidence="1" key="1">
    <citation type="journal article" date="2009" name="PLoS Genet.">
        <title>Sequencing, mapping, and analysis of 27,455 maize full-length cDNAs.</title>
        <authorList>
            <person name="Soderlund C."/>
            <person name="Descour A."/>
            <person name="Kudrna D."/>
            <person name="Bomhoff M."/>
            <person name="Boyd L."/>
            <person name="Currie J."/>
            <person name="Angelova A."/>
            <person name="Collura K."/>
            <person name="Wissotski M."/>
            <person name="Ashley E."/>
            <person name="Morrow D."/>
            <person name="Fernandes J."/>
            <person name="Walbot V."/>
            <person name="Yu Y."/>
        </authorList>
    </citation>
    <scope>NUCLEOTIDE SEQUENCE</scope>
    <source>
        <strain evidence="1">B73</strain>
    </source>
</reference>
<organism evidence="1">
    <name type="scientific">Zea mays</name>
    <name type="common">Maize</name>
    <dbReference type="NCBI Taxonomy" id="4577"/>
    <lineage>
        <taxon>Eukaryota</taxon>
        <taxon>Viridiplantae</taxon>
        <taxon>Streptophyta</taxon>
        <taxon>Embryophyta</taxon>
        <taxon>Tracheophyta</taxon>
        <taxon>Spermatophyta</taxon>
        <taxon>Magnoliopsida</taxon>
        <taxon>Liliopsida</taxon>
        <taxon>Poales</taxon>
        <taxon>Poaceae</taxon>
        <taxon>PACMAD clade</taxon>
        <taxon>Panicoideae</taxon>
        <taxon>Andropogonodae</taxon>
        <taxon>Andropogoneae</taxon>
        <taxon>Tripsacinae</taxon>
        <taxon>Zea</taxon>
    </lineage>
</organism>
<sequence length="139" mass="16910">MHHRTYLPNQPEQNRCIVYQHHKDANIQLICLNWRRPTCISTTSLTAQTQCLYESRTLSCMHHREVLERISFINENSFGSQAIPIVRLSSPRRKIVYCFYRQLYLLSWRFSYGWLLRSRGRRWWPCRHHRQQSLAISYL</sequence>